<gene>
    <name evidence="10" type="primary">LOC108559910</name>
</gene>
<evidence type="ECO:0000256" key="2">
    <source>
        <dbReference type="ARBA" id="ARBA00009953"/>
    </source>
</evidence>
<feature type="compositionally biased region" description="Basic and acidic residues" evidence="5">
    <location>
        <begin position="41"/>
        <end position="50"/>
    </location>
</feature>
<evidence type="ECO:0000313" key="10">
    <source>
        <dbReference type="RefSeq" id="XP_017772783.1"/>
    </source>
</evidence>
<evidence type="ECO:0000256" key="5">
    <source>
        <dbReference type="SAM" id="MobiDB-lite"/>
    </source>
</evidence>
<evidence type="ECO:0000256" key="3">
    <source>
        <dbReference type="ARBA" id="ARBA00023163"/>
    </source>
</evidence>
<dbReference type="InterPro" id="IPR013929">
    <property type="entry name" value="RPAP1_C"/>
</dbReference>
<keyword evidence="9" id="KW-1185">Reference proteome</keyword>
<dbReference type="Pfam" id="PF08621">
    <property type="entry name" value="RPAP1_N"/>
    <property type="match status" value="1"/>
</dbReference>
<feature type="domain" description="RPAP1/MINIYO-like TPR repeats" evidence="8">
    <location>
        <begin position="913"/>
        <end position="1130"/>
    </location>
</feature>
<evidence type="ECO:0000259" key="7">
    <source>
        <dbReference type="Pfam" id="PF08621"/>
    </source>
</evidence>
<sequence>MYQKPNPGETHRDLLRLQEEFYKHIAAKKIKLASIVVSAYEKPEKKKEESTGESSDEISVGLDNGSMDIPKNGNERISFKRPPGKFKFTAASGFPPPMRRDVTLSTGGGNIFSQMKKLETTPETTPNVLKWADFDPQKRNIAITRPGLSSVISSFERELIHFDNIDLLARMTQKEIIQERENIISMMDPAILAFLKSNRLHSKETGETCQPSDPKQFEDLQIAIDPEFDKWLNYDMLKSNKLTWFQILDVPKLTKESHNTPRFDYNGWLLPFTSAFIIDCERGRALYHQGDEPGYTFQELFQMCRSNVYHQKLIGLNTIANILGLEASGIYDEVIKIPIEQMFFVLRLSAENKSLAVLNASFKAMRNLFYNPIDESCLDNLWSFGLGLVQPILAIDNEEKSDDKTIKDQQLVRTNLIKCLMRSNILIRIKYILNTVKPCLETIIYLIEILTRLARDSKFVVMQVFECEGLLQNIITNFVPDIMNLSIRQNIKKSHGQATTYALKFLRILSGRSRNIAIAMINKYKIVDSILSYLINEAFFANMKGMMLQIEAFRLWSTFARYGLTIDRFKDFQHVLLKLLNYHLKNSDITSPLTVQAHLSSLLILISEVTKHDFGATKVYYQLLLDLGVTKWFTQFKKMQKFKCGKLQIVSSVLVAMTTFIMFKPNSVGMSVDRLINIAENMVGSYGFELVTEDIQFSSNLLNNNKTHKSRVNFKYTEAAIWNSLDHVIPVLKSISCIPFLRVFSDFVESTENRKLMITFLSNADVQFYLKLVNQAYKYDLTSNWYTRVESGLLLSIIKIAIEVQNSIDTGLCYGLAMKTLSIYHEEQKPDIEYVIRNAIFSPDFYPLDVFLAIMNIEDAEDITRDTMKAALDNIDDIFYVYMNVLGLKKLKVNPLRQSFDVKIGNALPIDWIYTPIITLYAQQQDEDNNITEDDLVFTITNCLRWVYIYETYFPNLASMIDSTERFCRLACTFLGSDSLFLIPEVGDLLWLCLRSVLISEDTLDFERNIHGLCNFQDFFTQLLEQYEGVSYCDILFSNFVLIPLAQKHDVKYRKALWSEYTGVVQVFNLTEKDMALAIESFLEPEETDVTLLNCYQRVLASGKIRTNSVLYKIAKHHWKKYIARRNTNENEQNLD</sequence>
<evidence type="ECO:0000313" key="9">
    <source>
        <dbReference type="Proteomes" id="UP000695000"/>
    </source>
</evidence>
<organism evidence="9 10">
    <name type="scientific">Nicrophorus vespilloides</name>
    <name type="common">Boreal carrion beetle</name>
    <dbReference type="NCBI Taxonomy" id="110193"/>
    <lineage>
        <taxon>Eukaryota</taxon>
        <taxon>Metazoa</taxon>
        <taxon>Ecdysozoa</taxon>
        <taxon>Arthropoda</taxon>
        <taxon>Hexapoda</taxon>
        <taxon>Insecta</taxon>
        <taxon>Pterygota</taxon>
        <taxon>Neoptera</taxon>
        <taxon>Endopterygota</taxon>
        <taxon>Coleoptera</taxon>
        <taxon>Polyphaga</taxon>
        <taxon>Staphyliniformia</taxon>
        <taxon>Silphidae</taxon>
        <taxon>Nicrophorinae</taxon>
        <taxon>Nicrophorus</taxon>
    </lineage>
</organism>
<feature type="domain" description="RPAP1 C-terminal" evidence="6">
    <location>
        <begin position="262"/>
        <end position="323"/>
    </location>
</feature>
<accession>A0ABM1MDY3</accession>
<dbReference type="RefSeq" id="XP_017772783.1">
    <property type="nucleotide sequence ID" value="XM_017917294.1"/>
</dbReference>
<keyword evidence="4" id="KW-0539">Nucleus</keyword>
<dbReference type="PANTHER" id="PTHR21483">
    <property type="entry name" value="RNA POLYMERASE II-ASSOCIATED PROTEIN 1"/>
    <property type="match status" value="1"/>
</dbReference>
<comment type="subcellular location">
    <subcellularLocation>
        <location evidence="1">Nucleus</location>
    </subcellularLocation>
</comment>
<proteinExistence type="inferred from homology"/>
<dbReference type="Proteomes" id="UP000695000">
    <property type="component" value="Unplaced"/>
</dbReference>
<evidence type="ECO:0000256" key="4">
    <source>
        <dbReference type="ARBA" id="ARBA00023242"/>
    </source>
</evidence>
<dbReference type="InterPro" id="IPR057989">
    <property type="entry name" value="TPR_RPAP1/MINIYO-like"/>
</dbReference>
<evidence type="ECO:0000259" key="6">
    <source>
        <dbReference type="Pfam" id="PF08620"/>
    </source>
</evidence>
<reference evidence="10" key="1">
    <citation type="submission" date="2025-08" db="UniProtKB">
        <authorList>
            <consortium name="RefSeq"/>
        </authorList>
    </citation>
    <scope>IDENTIFICATION</scope>
    <source>
        <tissue evidence="10">Whole Larva</tissue>
    </source>
</reference>
<comment type="similarity">
    <text evidence="2">Belongs to the RPAP1 family.</text>
</comment>
<dbReference type="GeneID" id="108559910"/>
<dbReference type="InterPro" id="IPR013930">
    <property type="entry name" value="RPAP1_N"/>
</dbReference>
<name>A0ABM1MDY3_NICVS</name>
<protein>
    <submittedName>
        <fullName evidence="10">RNA polymerase II-associated protein 1-like isoform X1</fullName>
    </submittedName>
</protein>
<dbReference type="Pfam" id="PF08620">
    <property type="entry name" value="RPAP1_C"/>
    <property type="match status" value="1"/>
</dbReference>
<feature type="domain" description="RPAP1 N-terminal" evidence="7">
    <location>
        <begin position="160"/>
        <end position="199"/>
    </location>
</feature>
<evidence type="ECO:0000259" key="8">
    <source>
        <dbReference type="Pfam" id="PF25766"/>
    </source>
</evidence>
<keyword evidence="3" id="KW-0804">Transcription</keyword>
<dbReference type="InterPro" id="IPR039913">
    <property type="entry name" value="RPAP1/Rba50"/>
</dbReference>
<dbReference type="PANTHER" id="PTHR21483:SF18">
    <property type="entry name" value="RNA POLYMERASE II-ASSOCIATED PROTEIN 1"/>
    <property type="match status" value="1"/>
</dbReference>
<evidence type="ECO:0000256" key="1">
    <source>
        <dbReference type="ARBA" id="ARBA00004123"/>
    </source>
</evidence>
<feature type="region of interest" description="Disordered" evidence="5">
    <location>
        <begin position="41"/>
        <end position="82"/>
    </location>
</feature>
<dbReference type="Pfam" id="PF25766">
    <property type="entry name" value="TPR_RPAP1"/>
    <property type="match status" value="1"/>
</dbReference>